<gene>
    <name evidence="1" type="ORF">BDK51DRAFT_27845</name>
</gene>
<name>A0A4P9W7H4_9FUNG</name>
<evidence type="ECO:0000313" key="2">
    <source>
        <dbReference type="Proteomes" id="UP000269721"/>
    </source>
</evidence>
<keyword evidence="2" id="KW-1185">Reference proteome</keyword>
<dbReference type="AlphaFoldDB" id="A0A4P9W7H4"/>
<organism evidence="1 2">
    <name type="scientific">Blyttiomyces helicus</name>
    <dbReference type="NCBI Taxonomy" id="388810"/>
    <lineage>
        <taxon>Eukaryota</taxon>
        <taxon>Fungi</taxon>
        <taxon>Fungi incertae sedis</taxon>
        <taxon>Chytridiomycota</taxon>
        <taxon>Chytridiomycota incertae sedis</taxon>
        <taxon>Chytridiomycetes</taxon>
        <taxon>Chytridiomycetes incertae sedis</taxon>
        <taxon>Blyttiomyces</taxon>
    </lineage>
</organism>
<sequence>MSKIVSSVLQLLDHHVEVIQFKFFGVGVGGDATGVTTPNANFFDFGRRFFPVLDHNNIFFSQFFFVVADKMHVAVECRLSSRTKDRNFRGENTTFWKEDGAPWRVLLQRLCDAGSTATNGSALKLRKGHDDQLVGGFRDPEEVEADRFKVLADVTVTGLCGEINDLLGEKEEMAALKGLEFIGYVFLWELGEDNDTIDCYRMSGRRMSLLTLQTMSCAFLLRE</sequence>
<dbReference type="Proteomes" id="UP000269721">
    <property type="component" value="Unassembled WGS sequence"/>
</dbReference>
<accession>A0A4P9W7H4</accession>
<proteinExistence type="predicted"/>
<reference evidence="2" key="1">
    <citation type="journal article" date="2018" name="Nat. Microbiol.">
        <title>Leveraging single-cell genomics to expand the fungal tree of life.</title>
        <authorList>
            <person name="Ahrendt S.R."/>
            <person name="Quandt C.A."/>
            <person name="Ciobanu D."/>
            <person name="Clum A."/>
            <person name="Salamov A."/>
            <person name="Andreopoulos B."/>
            <person name="Cheng J.F."/>
            <person name="Woyke T."/>
            <person name="Pelin A."/>
            <person name="Henrissat B."/>
            <person name="Reynolds N.K."/>
            <person name="Benny G.L."/>
            <person name="Smith M.E."/>
            <person name="James T.Y."/>
            <person name="Grigoriev I.V."/>
        </authorList>
    </citation>
    <scope>NUCLEOTIDE SEQUENCE [LARGE SCALE GENOMIC DNA]</scope>
</reference>
<protein>
    <submittedName>
        <fullName evidence="1">Uncharacterized protein</fullName>
    </submittedName>
</protein>
<dbReference type="EMBL" id="KZ996986">
    <property type="protein sequence ID" value="RKO88032.1"/>
    <property type="molecule type" value="Genomic_DNA"/>
</dbReference>
<evidence type="ECO:0000313" key="1">
    <source>
        <dbReference type="EMBL" id="RKO88032.1"/>
    </source>
</evidence>